<dbReference type="EMBL" id="CP137852">
    <property type="protein sequence ID" value="WPB86578.1"/>
    <property type="molecule type" value="Genomic_DNA"/>
</dbReference>
<keyword evidence="3" id="KW-1185">Reference proteome</keyword>
<evidence type="ECO:0000256" key="1">
    <source>
        <dbReference type="SAM" id="Phobius"/>
    </source>
</evidence>
<keyword evidence="1" id="KW-0812">Transmembrane</keyword>
<organism evidence="2 3">
    <name type="scientific">Sediminicoccus rosea</name>
    <dbReference type="NCBI Taxonomy" id="1225128"/>
    <lineage>
        <taxon>Bacteria</taxon>
        <taxon>Pseudomonadati</taxon>
        <taxon>Pseudomonadota</taxon>
        <taxon>Alphaproteobacteria</taxon>
        <taxon>Acetobacterales</taxon>
        <taxon>Roseomonadaceae</taxon>
        <taxon>Sediminicoccus</taxon>
    </lineage>
</organism>
<sequence length="112" mass="12786">MATRISTYAEFWPWYLSEHSAPLTRRLHALGTGLGLLLLLATLLIGPWWLFLVALVAGYGFAWVSHMVVERNRPASFRHPWWSLLSDFRMAWCMVTGTLDDELRKAGVTPGR</sequence>
<accession>A0ABZ0PLG7</accession>
<proteinExistence type="predicted"/>
<keyword evidence="1" id="KW-0472">Membrane</keyword>
<dbReference type="InterPro" id="IPR009305">
    <property type="entry name" value="Mpo1-like"/>
</dbReference>
<name>A0ABZ0PLG7_9PROT</name>
<gene>
    <name evidence="2" type="ORF">R9Z33_06790</name>
</gene>
<dbReference type="PANTHER" id="PTHR34205">
    <property type="entry name" value="TRANSMEMBRANE PROTEIN"/>
    <property type="match status" value="1"/>
</dbReference>
<reference evidence="2 3" key="1">
    <citation type="submission" date="2023-11" db="EMBL/GenBank/DDBJ databases">
        <title>Arctic aerobic anoxygenic photoheterotroph Sediminicoccus rosea KRV36 adapts its photosynthesis to long days of polar summer.</title>
        <authorList>
            <person name="Tomasch J."/>
            <person name="Kopejtka K."/>
            <person name="Bily T."/>
            <person name="Gardiner A.T."/>
            <person name="Gardian Z."/>
            <person name="Shivaramu S."/>
            <person name="Koblizek M."/>
            <person name="Engelhardt F."/>
            <person name="Kaftan D."/>
        </authorList>
    </citation>
    <scope>NUCLEOTIDE SEQUENCE [LARGE SCALE GENOMIC DNA]</scope>
    <source>
        <strain evidence="2 3">R-30</strain>
    </source>
</reference>
<dbReference type="RefSeq" id="WP_318650549.1">
    <property type="nucleotide sequence ID" value="NZ_CP137852.1"/>
</dbReference>
<feature type="transmembrane region" description="Helical" evidence="1">
    <location>
        <begin position="27"/>
        <end position="45"/>
    </location>
</feature>
<protein>
    <submittedName>
        <fullName evidence="2">DUF962 domain-containing protein</fullName>
    </submittedName>
</protein>
<evidence type="ECO:0000313" key="3">
    <source>
        <dbReference type="Proteomes" id="UP001305521"/>
    </source>
</evidence>
<keyword evidence="1" id="KW-1133">Transmembrane helix</keyword>
<dbReference type="PANTHER" id="PTHR34205:SF2">
    <property type="entry name" value="DUF962 DOMAIN-CONTAINING PROTEIN"/>
    <property type="match status" value="1"/>
</dbReference>
<dbReference type="Proteomes" id="UP001305521">
    <property type="component" value="Chromosome"/>
</dbReference>
<dbReference type="Pfam" id="PF06127">
    <property type="entry name" value="Mpo1-like"/>
    <property type="match status" value="1"/>
</dbReference>
<evidence type="ECO:0000313" key="2">
    <source>
        <dbReference type="EMBL" id="WPB86578.1"/>
    </source>
</evidence>